<keyword evidence="10" id="KW-0012">Acyltransferase</keyword>
<dbReference type="AlphaFoldDB" id="A0A0L0C2V4"/>
<keyword evidence="3" id="KW-0444">Lipid biosynthesis</keyword>
<keyword evidence="13" id="KW-1185">Reference proteome</keyword>
<dbReference type="PANTHER" id="PTHR12317:SF79">
    <property type="entry name" value="ACYLTRANSFERASE"/>
    <property type="match status" value="1"/>
</dbReference>
<dbReference type="CDD" id="cd07987">
    <property type="entry name" value="LPLAT_MGAT-like"/>
    <property type="match status" value="1"/>
</dbReference>
<comment type="caution">
    <text evidence="12">The sequence shown here is derived from an EMBL/GenBank/DDBJ whole genome shotgun (WGS) entry which is preliminary data.</text>
</comment>
<evidence type="ECO:0000313" key="13">
    <source>
        <dbReference type="Proteomes" id="UP000037069"/>
    </source>
</evidence>
<evidence type="ECO:0000256" key="5">
    <source>
        <dbReference type="ARBA" id="ARBA00022692"/>
    </source>
</evidence>
<evidence type="ECO:0000256" key="6">
    <source>
        <dbReference type="ARBA" id="ARBA00022824"/>
    </source>
</evidence>
<keyword evidence="7 11" id="KW-1133">Transmembrane helix</keyword>
<keyword evidence="8" id="KW-0443">Lipid metabolism</keyword>
<dbReference type="Proteomes" id="UP000037069">
    <property type="component" value="Unassembled WGS sequence"/>
</dbReference>
<dbReference type="GO" id="GO:0005789">
    <property type="term" value="C:endoplasmic reticulum membrane"/>
    <property type="evidence" value="ECO:0007669"/>
    <property type="project" value="UniProtKB-SubCell"/>
</dbReference>
<evidence type="ECO:0000313" key="12">
    <source>
        <dbReference type="EMBL" id="KNC26567.1"/>
    </source>
</evidence>
<name>A0A0L0C2V4_LUCCU</name>
<evidence type="ECO:0000256" key="3">
    <source>
        <dbReference type="ARBA" id="ARBA00022516"/>
    </source>
</evidence>
<dbReference type="EMBL" id="JRES01000975">
    <property type="protein sequence ID" value="KNC26567.1"/>
    <property type="molecule type" value="Genomic_DNA"/>
</dbReference>
<evidence type="ECO:0000256" key="1">
    <source>
        <dbReference type="ARBA" id="ARBA00004477"/>
    </source>
</evidence>
<protein>
    <recommendedName>
        <fullName evidence="11">Acyltransferase</fullName>
        <ecNumber evidence="11">2.3.1.-</ecNumber>
    </recommendedName>
</protein>
<accession>A0A0L0C2V4</accession>
<evidence type="ECO:0000256" key="2">
    <source>
        <dbReference type="ARBA" id="ARBA00005420"/>
    </source>
</evidence>
<organism evidence="12 13">
    <name type="scientific">Lucilia cuprina</name>
    <name type="common">Green bottle fly</name>
    <name type="synonym">Australian sheep blowfly</name>
    <dbReference type="NCBI Taxonomy" id="7375"/>
    <lineage>
        <taxon>Eukaryota</taxon>
        <taxon>Metazoa</taxon>
        <taxon>Ecdysozoa</taxon>
        <taxon>Arthropoda</taxon>
        <taxon>Hexapoda</taxon>
        <taxon>Insecta</taxon>
        <taxon>Pterygota</taxon>
        <taxon>Neoptera</taxon>
        <taxon>Endopterygota</taxon>
        <taxon>Diptera</taxon>
        <taxon>Brachycera</taxon>
        <taxon>Muscomorpha</taxon>
        <taxon>Oestroidea</taxon>
        <taxon>Calliphoridae</taxon>
        <taxon>Luciliinae</taxon>
        <taxon>Lucilia</taxon>
    </lineage>
</organism>
<sequence length="397" mass="45588">MENLKKQTNKKLTELSKEISEDVHETVEHLKQTNKKIIKEISKNIKKIEWAPVKVPPRRRIQTLAAGLYVYIFMVLPFVSMILASLTMLYLNYIGRVFLLMYLTYIYYDHKKNCSAVRGNGWKFLRNNFFTNHLRDYFPVELIKTVDLKPDRNYLLASFPHGIIGTGITINMGNNIGKWLELFPGIRPKIATLDMHFYIPFMRELLRLWGLVSCSKESLTYFLSRSNDPKSKANKDGFTSNAVAVLVGGAQESLDSHPGRYILTLKNRKGFVKIAIRTGSPIVPTFSFGEVDIFDQVANPPDSLLRKVQTLVKRITGVSPLIVLGRGFFQYSFGFLPQRKHIVQVVGAPIEVKKMPNPSPEYVDEIHQKVIDSLNEMFEKYKHKYIENADKVNLVIN</sequence>
<dbReference type="GO" id="GO:0004144">
    <property type="term" value="F:diacylglycerol O-acyltransferase activity"/>
    <property type="evidence" value="ECO:0007669"/>
    <property type="project" value="TreeGrafter"/>
</dbReference>
<gene>
    <name evidence="12" type="ORF">FF38_10026</name>
</gene>
<dbReference type="OrthoDB" id="264532at2759"/>
<dbReference type="Pfam" id="PF03982">
    <property type="entry name" value="DAGAT"/>
    <property type="match status" value="1"/>
</dbReference>
<dbReference type="STRING" id="7375.A0A0L0C2V4"/>
<feature type="transmembrane region" description="Helical" evidence="11">
    <location>
        <begin position="64"/>
        <end position="84"/>
    </location>
</feature>
<evidence type="ECO:0000256" key="11">
    <source>
        <dbReference type="RuleBase" id="RU367023"/>
    </source>
</evidence>
<evidence type="ECO:0000256" key="4">
    <source>
        <dbReference type="ARBA" id="ARBA00022679"/>
    </source>
</evidence>
<comment type="subcellular location">
    <subcellularLocation>
        <location evidence="1 11">Endoplasmic reticulum membrane</location>
        <topology evidence="1 11">Multi-pass membrane protein</topology>
    </subcellularLocation>
</comment>
<comment type="caution">
    <text evidence="11">Lacks conserved residue(s) required for the propagation of feature annotation.</text>
</comment>
<comment type="similarity">
    <text evidence="2 11">Belongs to the diacylglycerol acyltransferase family.</text>
</comment>
<keyword evidence="6 11" id="KW-0256">Endoplasmic reticulum</keyword>
<evidence type="ECO:0000256" key="7">
    <source>
        <dbReference type="ARBA" id="ARBA00022989"/>
    </source>
</evidence>
<keyword evidence="9 11" id="KW-0472">Membrane</keyword>
<keyword evidence="5 11" id="KW-0812">Transmembrane</keyword>
<dbReference type="OMA" id="WMWLILF"/>
<dbReference type="PANTHER" id="PTHR12317">
    <property type="entry name" value="DIACYLGLYCEROL O-ACYLTRANSFERASE"/>
    <property type="match status" value="1"/>
</dbReference>
<dbReference type="EC" id="2.3.1.-" evidence="11"/>
<reference evidence="12 13" key="1">
    <citation type="journal article" date="2015" name="Nat. Commun.">
        <title>Lucilia cuprina genome unlocks parasitic fly biology to underpin future interventions.</title>
        <authorList>
            <person name="Anstead C.A."/>
            <person name="Korhonen P.K."/>
            <person name="Young N.D."/>
            <person name="Hall R.S."/>
            <person name="Jex A.R."/>
            <person name="Murali S.C."/>
            <person name="Hughes D.S."/>
            <person name="Lee S.F."/>
            <person name="Perry T."/>
            <person name="Stroehlein A.J."/>
            <person name="Ansell B.R."/>
            <person name="Breugelmans B."/>
            <person name="Hofmann A."/>
            <person name="Qu J."/>
            <person name="Dugan S."/>
            <person name="Lee S.L."/>
            <person name="Chao H."/>
            <person name="Dinh H."/>
            <person name="Han Y."/>
            <person name="Doddapaneni H.V."/>
            <person name="Worley K.C."/>
            <person name="Muzny D.M."/>
            <person name="Ioannidis P."/>
            <person name="Waterhouse R.M."/>
            <person name="Zdobnov E.M."/>
            <person name="James P.J."/>
            <person name="Bagnall N.H."/>
            <person name="Kotze A.C."/>
            <person name="Gibbs R.A."/>
            <person name="Richards S."/>
            <person name="Batterham P."/>
            <person name="Gasser R.B."/>
        </authorList>
    </citation>
    <scope>NUCLEOTIDE SEQUENCE [LARGE SCALE GENOMIC DNA]</scope>
    <source>
        <strain evidence="12 13">LS</strain>
        <tissue evidence="12">Full body</tissue>
    </source>
</reference>
<evidence type="ECO:0000256" key="10">
    <source>
        <dbReference type="ARBA" id="ARBA00023315"/>
    </source>
</evidence>
<dbReference type="InterPro" id="IPR007130">
    <property type="entry name" value="DAGAT"/>
</dbReference>
<evidence type="ECO:0000256" key="9">
    <source>
        <dbReference type="ARBA" id="ARBA00023136"/>
    </source>
</evidence>
<proteinExistence type="inferred from homology"/>
<keyword evidence="4 11" id="KW-0808">Transferase</keyword>
<evidence type="ECO:0000256" key="8">
    <source>
        <dbReference type="ARBA" id="ARBA00023098"/>
    </source>
</evidence>
<dbReference type="GO" id="GO:0019432">
    <property type="term" value="P:triglyceride biosynthetic process"/>
    <property type="evidence" value="ECO:0007669"/>
    <property type="project" value="TreeGrafter"/>
</dbReference>